<dbReference type="EMBL" id="AYYX01000012">
    <property type="protein sequence ID" value="KRM89095.1"/>
    <property type="molecule type" value="Genomic_DNA"/>
</dbReference>
<proteinExistence type="predicted"/>
<keyword evidence="1" id="KW-0812">Transmembrane</keyword>
<dbReference type="PATRIC" id="fig|1133569.4.peg.273"/>
<keyword evidence="1" id="KW-0472">Membrane</keyword>
<dbReference type="Proteomes" id="UP000051576">
    <property type="component" value="Unassembled WGS sequence"/>
</dbReference>
<feature type="transmembrane region" description="Helical" evidence="1">
    <location>
        <begin position="257"/>
        <end position="278"/>
    </location>
</feature>
<evidence type="ECO:0000313" key="2">
    <source>
        <dbReference type="EMBL" id="KRM89095.1"/>
    </source>
</evidence>
<feature type="transmembrane region" description="Helical" evidence="1">
    <location>
        <begin position="284"/>
        <end position="304"/>
    </location>
</feature>
<dbReference type="AlphaFoldDB" id="A0A0R2CBY9"/>
<keyword evidence="3" id="KW-1185">Reference proteome</keyword>
<comment type="caution">
    <text evidence="2">The sequence shown here is derived from an EMBL/GenBank/DDBJ whole genome shotgun (WGS) entry which is preliminary data.</text>
</comment>
<evidence type="ECO:0008006" key="4">
    <source>
        <dbReference type="Google" id="ProtNLM"/>
    </source>
</evidence>
<dbReference type="STRING" id="1133569.FD21_GL000255"/>
<name>A0A0R2CBY9_9LACO</name>
<accession>A0A0R2CBY9</accession>
<feature type="transmembrane region" description="Helical" evidence="1">
    <location>
        <begin position="214"/>
        <end position="236"/>
    </location>
</feature>
<sequence>MVYTALLAFLSVFIFFKIQERDLIIQLNNHNLSQDAYQIKFRDKLTIAAFENKLSNSSKLTNLQVHFQVRNKKITYFWGKGDYAVPPILKGSFFSTKDLKSDLPVAVVGKDWQKKLYKPKDQSYLHYEGHYYPVLGVMGDKFSSSLDQQIFMIPSLQQREKMLVSHFRVIVDGKRNLKAKTLTTILGNVQVKRLHTKQIFISQKTWIASHGIELFGLVLVMISFILAAVFWRFFAAHRYRQARFLQKGLSVFIFEEWENFALLAGLGLIFGSWFGLVLFKSNSYLGLLIYELFGFLLSNIYLIFSLKKSLTKEDHS</sequence>
<reference evidence="2 3" key="1">
    <citation type="journal article" date="2015" name="Genome Announc.">
        <title>Expanding the biotechnology potential of lactobacilli through comparative genomics of 213 strains and associated genera.</title>
        <authorList>
            <person name="Sun Z."/>
            <person name="Harris H.M."/>
            <person name="McCann A."/>
            <person name="Guo C."/>
            <person name="Argimon S."/>
            <person name="Zhang W."/>
            <person name="Yang X."/>
            <person name="Jeffery I.B."/>
            <person name="Cooney J.C."/>
            <person name="Kagawa T.F."/>
            <person name="Liu W."/>
            <person name="Song Y."/>
            <person name="Salvetti E."/>
            <person name="Wrobel A."/>
            <person name="Rasinkangas P."/>
            <person name="Parkhill J."/>
            <person name="Rea M.C."/>
            <person name="O'Sullivan O."/>
            <person name="Ritari J."/>
            <person name="Douillard F.P."/>
            <person name="Paul Ross R."/>
            <person name="Yang R."/>
            <person name="Briner A.E."/>
            <person name="Felis G.E."/>
            <person name="de Vos W.M."/>
            <person name="Barrangou R."/>
            <person name="Klaenhammer T.R."/>
            <person name="Caufield P.W."/>
            <person name="Cui Y."/>
            <person name="Zhang H."/>
            <person name="O'Toole P.W."/>
        </authorList>
    </citation>
    <scope>NUCLEOTIDE SEQUENCE [LARGE SCALE GENOMIC DNA]</scope>
    <source>
        <strain evidence="2 3">DSM 20605</strain>
    </source>
</reference>
<keyword evidence="1" id="KW-1133">Transmembrane helix</keyword>
<evidence type="ECO:0000256" key="1">
    <source>
        <dbReference type="SAM" id="Phobius"/>
    </source>
</evidence>
<protein>
    <recommendedName>
        <fullName evidence="4">MacB-like periplasmic core domain-containing protein</fullName>
    </recommendedName>
</protein>
<organism evidence="2 3">
    <name type="scientific">Liquorilactobacillus vini DSM 20605</name>
    <dbReference type="NCBI Taxonomy" id="1133569"/>
    <lineage>
        <taxon>Bacteria</taxon>
        <taxon>Bacillati</taxon>
        <taxon>Bacillota</taxon>
        <taxon>Bacilli</taxon>
        <taxon>Lactobacillales</taxon>
        <taxon>Lactobacillaceae</taxon>
        <taxon>Liquorilactobacillus</taxon>
    </lineage>
</organism>
<dbReference type="eggNOG" id="ENOG5033H40">
    <property type="taxonomic scope" value="Bacteria"/>
</dbReference>
<evidence type="ECO:0000313" key="3">
    <source>
        <dbReference type="Proteomes" id="UP000051576"/>
    </source>
</evidence>
<gene>
    <name evidence="2" type="ORF">FD21_GL000255</name>
</gene>